<accession>A0A4R4SY07</accession>
<name>A0A4R4SY07_9ACTN</name>
<dbReference type="EMBL" id="SMKI01000388">
    <property type="protein sequence ID" value="TDC68176.1"/>
    <property type="molecule type" value="Genomic_DNA"/>
</dbReference>
<proteinExistence type="predicted"/>
<evidence type="ECO:0008006" key="3">
    <source>
        <dbReference type="Google" id="ProtNLM"/>
    </source>
</evidence>
<dbReference type="Proteomes" id="UP000295345">
    <property type="component" value="Unassembled WGS sequence"/>
</dbReference>
<evidence type="ECO:0000313" key="1">
    <source>
        <dbReference type="EMBL" id="TDC68176.1"/>
    </source>
</evidence>
<dbReference type="Gene3D" id="3.30.10.10">
    <property type="entry name" value="Trypsin Inhibitor V, subunit A"/>
    <property type="match status" value="1"/>
</dbReference>
<evidence type="ECO:0000313" key="2">
    <source>
        <dbReference type="Proteomes" id="UP000295345"/>
    </source>
</evidence>
<protein>
    <recommendedName>
        <fullName evidence="3">Proteinase inhibitor I78</fullName>
    </recommendedName>
</protein>
<gene>
    <name evidence="1" type="ORF">E1283_27765</name>
</gene>
<dbReference type="AlphaFoldDB" id="A0A4R4SY07"/>
<dbReference type="OrthoDB" id="3482539at2"/>
<dbReference type="RefSeq" id="WP_132820911.1">
    <property type="nucleotide sequence ID" value="NZ_SMKI01000388.1"/>
</dbReference>
<keyword evidence="2" id="KW-1185">Reference proteome</keyword>
<dbReference type="Pfam" id="PF11720">
    <property type="entry name" value="Inhibitor_I78"/>
    <property type="match status" value="1"/>
</dbReference>
<reference evidence="1 2" key="1">
    <citation type="submission" date="2019-03" db="EMBL/GenBank/DDBJ databases">
        <title>Draft genome sequences of novel Actinobacteria.</title>
        <authorList>
            <person name="Sahin N."/>
            <person name="Ay H."/>
            <person name="Saygin H."/>
        </authorList>
    </citation>
    <scope>NUCLEOTIDE SEQUENCE [LARGE SCALE GENOMIC DNA]</scope>
    <source>
        <strain evidence="1 2">DSM 41900</strain>
    </source>
</reference>
<organism evidence="1 2">
    <name type="scientific">Streptomyces hainanensis</name>
    <dbReference type="NCBI Taxonomy" id="402648"/>
    <lineage>
        <taxon>Bacteria</taxon>
        <taxon>Bacillati</taxon>
        <taxon>Actinomycetota</taxon>
        <taxon>Actinomycetes</taxon>
        <taxon>Kitasatosporales</taxon>
        <taxon>Streptomycetaceae</taxon>
        <taxon>Streptomyces</taxon>
    </lineage>
</organism>
<dbReference type="InterPro" id="IPR021719">
    <property type="entry name" value="Prot_inh_I78"/>
</dbReference>
<comment type="caution">
    <text evidence="1">The sequence shown here is derived from an EMBL/GenBank/DDBJ whole genome shotgun (WGS) entry which is preliminary data.</text>
</comment>
<sequence>MSPLPQQPRTPDDRPEEYVGLAADAAERQARGRGWSTVRTLPPDAIVTMEFMPGRLNLAVRDGEVVRCWKG</sequence>